<dbReference type="GeneID" id="8851456"/>
<dbReference type="OMA" id="GKKCFDS"/>
<dbReference type="EMBL" id="GG738884">
    <property type="protein sequence ID" value="EFC41621.1"/>
    <property type="molecule type" value="Genomic_DNA"/>
</dbReference>
<protein>
    <submittedName>
        <fullName evidence="1">Predicted protein</fullName>
    </submittedName>
</protein>
<dbReference type="PROSITE" id="PS51257">
    <property type="entry name" value="PROKAR_LIPOPROTEIN"/>
    <property type="match status" value="1"/>
</dbReference>
<dbReference type="VEuPathDB" id="AmoebaDB:NAEGRDRAFT_70432"/>
<reference evidence="1 2" key="1">
    <citation type="journal article" date="2010" name="Cell">
        <title>The genome of Naegleria gruberi illuminates early eukaryotic versatility.</title>
        <authorList>
            <person name="Fritz-Laylin L.K."/>
            <person name="Prochnik S.E."/>
            <person name="Ginger M.L."/>
            <person name="Dacks J.B."/>
            <person name="Carpenter M.L."/>
            <person name="Field M.C."/>
            <person name="Kuo A."/>
            <person name="Paredez A."/>
            <person name="Chapman J."/>
            <person name="Pham J."/>
            <person name="Shu S."/>
            <person name="Neupane R."/>
            <person name="Cipriano M."/>
            <person name="Mancuso J."/>
            <person name="Tu H."/>
            <person name="Salamov A."/>
            <person name="Lindquist E."/>
            <person name="Shapiro H."/>
            <person name="Lucas S."/>
            <person name="Grigoriev I.V."/>
            <person name="Cande W.Z."/>
            <person name="Fulton C."/>
            <person name="Rokhsar D.S."/>
            <person name="Dawson S.C."/>
        </authorList>
    </citation>
    <scope>NUCLEOTIDE SEQUENCE [LARGE SCALE GENOMIC DNA]</scope>
    <source>
        <strain evidence="1 2">NEG-M</strain>
    </source>
</reference>
<evidence type="ECO:0000313" key="2">
    <source>
        <dbReference type="Proteomes" id="UP000006671"/>
    </source>
</evidence>
<proteinExistence type="predicted"/>
<dbReference type="Proteomes" id="UP000006671">
    <property type="component" value="Unassembled WGS sequence"/>
</dbReference>
<dbReference type="KEGG" id="ngr:NAEGRDRAFT_70432"/>
<organism evidence="2">
    <name type="scientific">Naegleria gruberi</name>
    <name type="common">Amoeba</name>
    <dbReference type="NCBI Taxonomy" id="5762"/>
    <lineage>
        <taxon>Eukaryota</taxon>
        <taxon>Discoba</taxon>
        <taxon>Heterolobosea</taxon>
        <taxon>Tetramitia</taxon>
        <taxon>Eutetramitia</taxon>
        <taxon>Vahlkampfiidae</taxon>
        <taxon>Naegleria</taxon>
    </lineage>
</organism>
<dbReference type="InParanoid" id="D2VNB0"/>
<name>D2VNB0_NAEGR</name>
<accession>D2VNB0</accession>
<dbReference type="OrthoDB" id="10253492at2759"/>
<evidence type="ECO:0000313" key="1">
    <source>
        <dbReference type="EMBL" id="EFC41621.1"/>
    </source>
</evidence>
<sequence>MRSLLCGKVINRNFSIPSSAASCGVGLLLGRKLLTTTIPHQVILSNCSSCLKQVSLINPNENHHRQFFFKKSSNSIIPKDGEKEEDYNKFTSSFYVKALAPLIAALVYWYLKDWESKKVKVDFDALKKYLETYQDQIREQAFLAALESLSHQEHRELMNDVISQSSENGKYLVGVSNSENINHFDLEIQVMSDMKTYKPHTLVDGQVKYALFGELWHVEEKNPSTLQAYGKKCFDSRDITLNIHCPVRILAKPANGAVLGHLGDKPLCYLVANIQMKCVEKDFIPAKRPELTISKISIAPITSHFSTILV</sequence>
<dbReference type="AlphaFoldDB" id="D2VNB0"/>
<gene>
    <name evidence="1" type="ORF">NAEGRDRAFT_70432</name>
</gene>
<keyword evidence="2" id="KW-1185">Reference proteome</keyword>
<dbReference type="RefSeq" id="XP_002674365.1">
    <property type="nucleotide sequence ID" value="XM_002674319.1"/>
</dbReference>